<feature type="active site" description="Proton donor/acceptor" evidence="10">
    <location>
        <position position="269"/>
    </location>
</feature>
<dbReference type="PANTHER" id="PTHR34217:SF1">
    <property type="entry name" value="CARBOXYPEPTIDASE 1"/>
    <property type="match status" value="1"/>
</dbReference>
<evidence type="ECO:0000256" key="5">
    <source>
        <dbReference type="ARBA" id="ARBA00023049"/>
    </source>
</evidence>
<dbReference type="FunFam" id="1.10.1370.30:FF:000003">
    <property type="entry name" value="Thermostable carboxypeptidase 1"/>
    <property type="match status" value="1"/>
</dbReference>
<keyword evidence="2 8" id="KW-0645">Protease</keyword>
<keyword evidence="5 8" id="KW-0482">Metalloprotease</keyword>
<dbReference type="Pfam" id="PF02074">
    <property type="entry name" value="Peptidase_M32"/>
    <property type="match status" value="1"/>
</dbReference>
<dbReference type="CDD" id="cd06460">
    <property type="entry name" value="M32_Taq"/>
    <property type="match status" value="1"/>
</dbReference>
<dbReference type="InterPro" id="IPR001333">
    <property type="entry name" value="Peptidase_M32_Taq"/>
</dbReference>
<dbReference type="GO" id="GO:0004181">
    <property type="term" value="F:metallocarboxypeptidase activity"/>
    <property type="evidence" value="ECO:0007669"/>
    <property type="project" value="UniProtKB-UniRule"/>
</dbReference>
<dbReference type="Gene3D" id="1.10.1370.30">
    <property type="match status" value="1"/>
</dbReference>
<protein>
    <recommendedName>
        <fullName evidence="8">Metal-dependent carboxypeptidase</fullName>
        <ecNumber evidence="8">3.4.17.19</ecNumber>
    </recommendedName>
</protein>
<keyword evidence="3 8" id="KW-0479">Metal-binding</keyword>
<feature type="binding site" evidence="9">
    <location>
        <position position="298"/>
    </location>
    <ligand>
        <name>Zn(2+)</name>
        <dbReference type="ChEBI" id="CHEBI:29105"/>
        <note>catalytic</note>
    </ligand>
</feature>
<organism evidence="11 12">
    <name type="scientific">Weizmannia acidilactici</name>
    <dbReference type="NCBI Taxonomy" id="2607726"/>
    <lineage>
        <taxon>Bacteria</taxon>
        <taxon>Bacillati</taxon>
        <taxon>Bacillota</taxon>
        <taxon>Bacilli</taxon>
        <taxon>Bacillales</taxon>
        <taxon>Bacillaceae</taxon>
        <taxon>Heyndrickxia</taxon>
    </lineage>
</organism>
<dbReference type="PRINTS" id="PR00998">
    <property type="entry name" value="CRBOXYPTASET"/>
</dbReference>
<evidence type="ECO:0000313" key="12">
    <source>
        <dbReference type="Proteomes" id="UP000391919"/>
    </source>
</evidence>
<evidence type="ECO:0000256" key="10">
    <source>
        <dbReference type="PIRSR" id="PIRSR006615-2"/>
    </source>
</evidence>
<evidence type="ECO:0000256" key="3">
    <source>
        <dbReference type="ARBA" id="ARBA00022723"/>
    </source>
</evidence>
<proteinExistence type="inferred from homology"/>
<evidence type="ECO:0000256" key="9">
    <source>
        <dbReference type="PIRSR" id="PIRSR006615-1"/>
    </source>
</evidence>
<dbReference type="EC" id="3.4.17.19" evidence="8"/>
<dbReference type="PIRSF" id="PIRSF006615">
    <property type="entry name" value="Zn_crbxpep_Taq"/>
    <property type="match status" value="1"/>
</dbReference>
<comment type="cofactor">
    <cofactor evidence="9">
        <name>Zn(2+)</name>
        <dbReference type="ChEBI" id="CHEBI:29105"/>
    </cofactor>
    <text evidence="9">Binds 1 zinc ion per subunit.</text>
</comment>
<dbReference type="GO" id="GO:0006508">
    <property type="term" value="P:proteolysis"/>
    <property type="evidence" value="ECO:0007669"/>
    <property type="project" value="UniProtKB-UniRule"/>
</dbReference>
<evidence type="ECO:0000256" key="7">
    <source>
        <dbReference type="ARBA" id="ARBA00061580"/>
    </source>
</evidence>
<evidence type="ECO:0000313" key="11">
    <source>
        <dbReference type="EMBL" id="GER70756.1"/>
    </source>
</evidence>
<dbReference type="PANTHER" id="PTHR34217">
    <property type="entry name" value="METAL-DEPENDENT CARBOXYPEPTIDASE"/>
    <property type="match status" value="1"/>
</dbReference>
<comment type="catalytic activity">
    <reaction evidence="6 8">
        <text>Release of a C-terminal amino acid with broad specificity, except for -Pro.</text>
        <dbReference type="EC" id="3.4.17.19"/>
    </reaction>
</comment>
<keyword evidence="9" id="KW-0862">Zinc</keyword>
<evidence type="ECO:0000256" key="4">
    <source>
        <dbReference type="ARBA" id="ARBA00022801"/>
    </source>
</evidence>
<keyword evidence="12" id="KW-1185">Reference proteome</keyword>
<comment type="similarity">
    <text evidence="7 8">Belongs to the peptidase M32 family.</text>
</comment>
<accession>A0A5J4J752</accession>
<dbReference type="EMBL" id="BKZQ01000026">
    <property type="protein sequence ID" value="GER70756.1"/>
    <property type="molecule type" value="Genomic_DNA"/>
</dbReference>
<feature type="binding site" evidence="9">
    <location>
        <position position="268"/>
    </location>
    <ligand>
        <name>Zn(2+)</name>
        <dbReference type="ChEBI" id="CHEBI:29105"/>
        <note>catalytic</note>
    </ligand>
</feature>
<evidence type="ECO:0000256" key="8">
    <source>
        <dbReference type="PIRNR" id="PIRNR006615"/>
    </source>
</evidence>
<dbReference type="AlphaFoldDB" id="A0A5J4J752"/>
<evidence type="ECO:0000256" key="6">
    <source>
        <dbReference type="ARBA" id="ARBA00052755"/>
    </source>
</evidence>
<comment type="function">
    <text evidence="8">Broad specificity carboxypetidase that releases amino acids sequentially from the C-terminus, including neutral, aromatic, polar and basic residues.</text>
</comment>
<dbReference type="Proteomes" id="UP000391919">
    <property type="component" value="Unassembled WGS sequence"/>
</dbReference>
<dbReference type="PROSITE" id="PS52034">
    <property type="entry name" value="PEPTIDASE_M32"/>
    <property type="match status" value="1"/>
</dbReference>
<name>A0A5J4J752_9BACI</name>
<evidence type="ECO:0000256" key="2">
    <source>
        <dbReference type="ARBA" id="ARBA00022670"/>
    </source>
</evidence>
<dbReference type="GO" id="GO:0008270">
    <property type="term" value="F:zinc ion binding"/>
    <property type="evidence" value="ECO:0007669"/>
    <property type="project" value="UniProtKB-ARBA"/>
</dbReference>
<evidence type="ECO:0000256" key="1">
    <source>
        <dbReference type="ARBA" id="ARBA00022645"/>
    </source>
</evidence>
<feature type="binding site" evidence="9">
    <location>
        <position position="272"/>
    </location>
    <ligand>
        <name>Zn(2+)</name>
        <dbReference type="ChEBI" id="CHEBI:29105"/>
        <note>catalytic</note>
    </ligand>
</feature>
<keyword evidence="1 8" id="KW-0121">Carboxypeptidase</keyword>
<keyword evidence="4 8" id="KW-0378">Hydrolase</keyword>
<sequence>MAVGPIEELEKTFLQYVKKIKTYEEALALIYWDLRTGAPKKGVEQRAEVIGVLSGEVFAMQTSKEMGELIERLMPYKGNLSEVTAKTLEECKKQYERSKKIPPADYEAYTVLVSKAESVWEEAKAKADFNLFRPYLEQIVGYKKKFVQYWGYDGNPYNTLLDLYEPGITVDVLDKVFQQVKEAIVPLVHKINASKEKPRTDFLFKTFPKEKQKAFTLKILEQMGFDFNAGRLDETVHPFATCINQGDVRITTRYDEKDWRVDVFGVMHEGGHALYEQHISKGLSGTPLAEGASMGIHESQSLFYENIIGRSYAFWKKNYALLKQYASGQFDDVPLGEFYRAVNEAKPSLIRIEADMLTYSLHIMVRYEIEKALFNDEISVKDLPVIWNEKYGEYLGVRPQNDGEGVLQDVHWAGGDFGYFPSYALGMMYAAQFKQAMLKDLPDFDGLVAKGDLQPIREWLTEHVHRFGKMKKPAEILRDATGEELNAQYLIDYLTEKFTDVYRLQ</sequence>
<dbReference type="RefSeq" id="WP_151680719.1">
    <property type="nucleotide sequence ID" value="NZ_BKZP01000027.1"/>
</dbReference>
<comment type="caution">
    <text evidence="11">The sequence shown here is derived from an EMBL/GenBank/DDBJ whole genome shotgun (WGS) entry which is preliminary data.</text>
</comment>
<reference evidence="11 12" key="1">
    <citation type="submission" date="2019-09" db="EMBL/GenBank/DDBJ databases">
        <title>Draft genome sequence of Bacillus sp. JC-7.</title>
        <authorList>
            <person name="Tanaka N."/>
            <person name="Shiwa Y."/>
            <person name="Fujita N."/>
            <person name="Tanasupawat S."/>
        </authorList>
    </citation>
    <scope>NUCLEOTIDE SEQUENCE [LARGE SCALE GENOMIC DNA]</scope>
    <source>
        <strain evidence="11 12">JC-7</strain>
    </source>
</reference>
<dbReference type="SUPFAM" id="SSF55486">
    <property type="entry name" value="Metalloproteases ('zincins'), catalytic domain"/>
    <property type="match status" value="1"/>
</dbReference>
<gene>
    <name evidence="11" type="ORF">BpJC7_20590</name>
</gene>